<feature type="domain" description="Myb-like" evidence="1">
    <location>
        <begin position="2"/>
        <end position="54"/>
    </location>
</feature>
<dbReference type="InParanoid" id="B0CT40"/>
<dbReference type="KEGG" id="lbc:LACBIDRAFT_304993"/>
<dbReference type="Proteomes" id="UP000001194">
    <property type="component" value="Unassembled WGS sequence"/>
</dbReference>
<dbReference type="GeneID" id="6070734"/>
<sequence>MASDVVKGGWAPDEDEKSVKGIEIRNKLMWSLVASVVQSGPNSDQCAKRWTDILNTAPLGHWTRYDELLRAVIDHGKVQRKIVKTYFPGRTGL</sequence>
<dbReference type="EMBL" id="DS547092">
    <property type="protein sequence ID" value="EDR13872.1"/>
    <property type="molecule type" value="Genomic_DNA"/>
</dbReference>
<evidence type="ECO:0000313" key="2">
    <source>
        <dbReference type="EMBL" id="EDR13872.1"/>
    </source>
</evidence>
<reference evidence="2 3" key="1">
    <citation type="journal article" date="2008" name="Nature">
        <title>The genome of Laccaria bicolor provides insights into mycorrhizal symbiosis.</title>
        <authorList>
            <person name="Martin F."/>
            <person name="Aerts A."/>
            <person name="Ahren D."/>
            <person name="Brun A."/>
            <person name="Danchin E.G.J."/>
            <person name="Duchaussoy F."/>
            <person name="Gibon J."/>
            <person name="Kohler A."/>
            <person name="Lindquist E."/>
            <person name="Pereda V."/>
            <person name="Salamov A."/>
            <person name="Shapiro H.J."/>
            <person name="Wuyts J."/>
            <person name="Blaudez D."/>
            <person name="Buee M."/>
            <person name="Brokstein P."/>
            <person name="Canbaeck B."/>
            <person name="Cohen D."/>
            <person name="Courty P.E."/>
            <person name="Coutinho P.M."/>
            <person name="Delaruelle C."/>
            <person name="Detter J.C."/>
            <person name="Deveau A."/>
            <person name="DiFazio S."/>
            <person name="Duplessis S."/>
            <person name="Fraissinet-Tachet L."/>
            <person name="Lucic E."/>
            <person name="Frey-Klett P."/>
            <person name="Fourrey C."/>
            <person name="Feussner I."/>
            <person name="Gay G."/>
            <person name="Grimwood J."/>
            <person name="Hoegger P.J."/>
            <person name="Jain P."/>
            <person name="Kilaru S."/>
            <person name="Labbe J."/>
            <person name="Lin Y.C."/>
            <person name="Legue V."/>
            <person name="Le Tacon F."/>
            <person name="Marmeisse R."/>
            <person name="Melayah D."/>
            <person name="Montanini B."/>
            <person name="Muratet M."/>
            <person name="Nehls U."/>
            <person name="Niculita-Hirzel H."/>
            <person name="Oudot-Le Secq M.P."/>
            <person name="Peter M."/>
            <person name="Quesneville H."/>
            <person name="Rajashekar B."/>
            <person name="Reich M."/>
            <person name="Rouhier N."/>
            <person name="Schmutz J."/>
            <person name="Yin T."/>
            <person name="Chalot M."/>
            <person name="Henrissat B."/>
            <person name="Kuees U."/>
            <person name="Lucas S."/>
            <person name="Van de Peer Y."/>
            <person name="Podila G.K."/>
            <person name="Polle A."/>
            <person name="Pukkila P.J."/>
            <person name="Richardson P.M."/>
            <person name="Rouze P."/>
            <person name="Sanders I.R."/>
            <person name="Stajich J.E."/>
            <person name="Tunlid A."/>
            <person name="Tuskan G."/>
            <person name="Grigoriev I.V."/>
        </authorList>
    </citation>
    <scope>NUCLEOTIDE SEQUENCE [LARGE SCALE GENOMIC DNA]</scope>
    <source>
        <strain evidence="3">S238N-H82 / ATCC MYA-4686</strain>
    </source>
</reference>
<accession>B0CT40</accession>
<dbReference type="InterPro" id="IPR009057">
    <property type="entry name" value="Homeodomain-like_sf"/>
</dbReference>
<evidence type="ECO:0000313" key="3">
    <source>
        <dbReference type="Proteomes" id="UP000001194"/>
    </source>
</evidence>
<evidence type="ECO:0000259" key="1">
    <source>
        <dbReference type="PROSITE" id="PS50090"/>
    </source>
</evidence>
<name>B0CT40_LACBS</name>
<dbReference type="SUPFAM" id="SSF46689">
    <property type="entry name" value="Homeodomain-like"/>
    <property type="match status" value="1"/>
</dbReference>
<dbReference type="InterPro" id="IPR001005">
    <property type="entry name" value="SANT/Myb"/>
</dbReference>
<protein>
    <submittedName>
        <fullName evidence="2">Predicted protein</fullName>
    </submittedName>
</protein>
<dbReference type="PROSITE" id="PS50090">
    <property type="entry name" value="MYB_LIKE"/>
    <property type="match status" value="1"/>
</dbReference>
<dbReference type="Gene3D" id="1.10.10.60">
    <property type="entry name" value="Homeodomain-like"/>
    <property type="match status" value="1"/>
</dbReference>
<dbReference type="RefSeq" id="XP_001874431.1">
    <property type="nucleotide sequence ID" value="XM_001874396.1"/>
</dbReference>
<dbReference type="HOGENOM" id="CLU_2400048_0_0_1"/>
<gene>
    <name evidence="2" type="ORF">LACBIDRAFT_304993</name>
</gene>
<dbReference type="AlphaFoldDB" id="B0CT40"/>
<organism evidence="3">
    <name type="scientific">Laccaria bicolor (strain S238N-H82 / ATCC MYA-4686)</name>
    <name type="common">Bicoloured deceiver</name>
    <name type="synonym">Laccaria laccata var. bicolor</name>
    <dbReference type="NCBI Taxonomy" id="486041"/>
    <lineage>
        <taxon>Eukaryota</taxon>
        <taxon>Fungi</taxon>
        <taxon>Dikarya</taxon>
        <taxon>Basidiomycota</taxon>
        <taxon>Agaricomycotina</taxon>
        <taxon>Agaricomycetes</taxon>
        <taxon>Agaricomycetidae</taxon>
        <taxon>Agaricales</taxon>
        <taxon>Agaricineae</taxon>
        <taxon>Hydnangiaceae</taxon>
        <taxon>Laccaria</taxon>
    </lineage>
</organism>
<keyword evidence="3" id="KW-1185">Reference proteome</keyword>
<dbReference type="OrthoDB" id="2143914at2759"/>
<proteinExistence type="predicted"/>